<evidence type="ECO:0000313" key="3">
    <source>
        <dbReference type="RefSeq" id="XP_014664116.1"/>
    </source>
</evidence>
<sequence length="156" mass="17332">MSAATYVTAGLLLLMLATSVSASGPYDVQRQHRSINVADGDVDADEMFYLDGVITDDDDTGKSAGRTSFNVDRSFLRLSAAEPVPAFRLAKTAIYGTRIPHQRQHRTSSRSEEANDRLAPFVKRMLMVPDVPQCTMRCSRCPKCAPVCCKWIMREK</sequence>
<protein>
    <submittedName>
        <fullName evidence="3">Uncharacterized protein LOC106806627</fullName>
    </submittedName>
</protein>
<keyword evidence="1" id="KW-0732">Signal</keyword>
<feature type="chain" id="PRO_5045705659" evidence="1">
    <location>
        <begin position="23"/>
        <end position="156"/>
    </location>
</feature>
<dbReference type="RefSeq" id="XP_014664116.1">
    <property type="nucleotide sequence ID" value="XM_014808630.1"/>
</dbReference>
<dbReference type="Proteomes" id="UP000695022">
    <property type="component" value="Unplaced"/>
</dbReference>
<proteinExistence type="predicted"/>
<organism evidence="2 3">
    <name type="scientific">Priapulus caudatus</name>
    <name type="common">Priapulid worm</name>
    <dbReference type="NCBI Taxonomy" id="37621"/>
    <lineage>
        <taxon>Eukaryota</taxon>
        <taxon>Metazoa</taxon>
        <taxon>Ecdysozoa</taxon>
        <taxon>Scalidophora</taxon>
        <taxon>Priapulida</taxon>
        <taxon>Priapulimorpha</taxon>
        <taxon>Priapulimorphida</taxon>
        <taxon>Priapulidae</taxon>
        <taxon>Priapulus</taxon>
    </lineage>
</organism>
<dbReference type="GeneID" id="106806627"/>
<gene>
    <name evidence="3" type="primary">LOC106806627</name>
</gene>
<keyword evidence="2" id="KW-1185">Reference proteome</keyword>
<evidence type="ECO:0000313" key="2">
    <source>
        <dbReference type="Proteomes" id="UP000695022"/>
    </source>
</evidence>
<reference evidence="3" key="1">
    <citation type="submission" date="2025-08" db="UniProtKB">
        <authorList>
            <consortium name="RefSeq"/>
        </authorList>
    </citation>
    <scope>IDENTIFICATION</scope>
</reference>
<feature type="signal peptide" evidence="1">
    <location>
        <begin position="1"/>
        <end position="22"/>
    </location>
</feature>
<accession>A0ABM1DVZ5</accession>
<name>A0ABM1DVZ5_PRICU</name>
<evidence type="ECO:0000256" key="1">
    <source>
        <dbReference type="SAM" id="SignalP"/>
    </source>
</evidence>